<evidence type="ECO:0000313" key="8">
    <source>
        <dbReference type="Proteomes" id="UP000039021"/>
    </source>
</evidence>
<dbReference type="EMBL" id="CGCX01000849">
    <property type="protein sequence ID" value="CFR84479.1"/>
    <property type="molecule type" value="Genomic_DNA"/>
</dbReference>
<evidence type="ECO:0000313" key="4">
    <source>
        <dbReference type="EMBL" id="CKT93955.1"/>
    </source>
</evidence>
<dbReference type="EMBL" id="CSBK01001117">
    <property type="protein sequence ID" value="COY32772.1"/>
    <property type="molecule type" value="Genomic_DNA"/>
</dbReference>
<evidence type="ECO:0000313" key="2">
    <source>
        <dbReference type="EMBL" id="CFR84479.1"/>
    </source>
</evidence>
<evidence type="ECO:0000313" key="7">
    <source>
        <dbReference type="EMBL" id="COY32772.1"/>
    </source>
</evidence>
<dbReference type="Proteomes" id="UP000044938">
    <property type="component" value="Unassembled WGS sequence"/>
</dbReference>
<evidence type="ECO:0000313" key="11">
    <source>
        <dbReference type="Proteomes" id="UP000046680"/>
    </source>
</evidence>
<dbReference type="Proteomes" id="UP000048948">
    <property type="component" value="Unassembled WGS sequence"/>
</dbReference>
<accession>A0A655ARW3</accession>
<evidence type="ECO:0000313" key="10">
    <source>
        <dbReference type="Proteomes" id="UP000044938"/>
    </source>
</evidence>
<reference evidence="7" key="2">
    <citation type="submission" date="2015-03" db="EMBL/GenBank/DDBJ databases">
        <authorList>
            <consortium name="Pathogen Informatics"/>
            <person name="Murphy D."/>
        </authorList>
    </citation>
    <scope>NUCLEOTIDE SEQUENCE</scope>
    <source>
        <strain evidence="7">N09902308</strain>
    </source>
</reference>
<sequence length="46" mass="4854">MALFAAQFWSLAFGCCGDLATDVAAEEIAYAFALAQALDHSVETTL</sequence>
<evidence type="ECO:0000313" key="3">
    <source>
        <dbReference type="EMBL" id="CKR84933.1"/>
    </source>
</evidence>
<evidence type="ECO:0000313" key="6">
    <source>
        <dbReference type="EMBL" id="COW15559.1"/>
    </source>
</evidence>
<proteinExistence type="predicted"/>
<dbReference type="Proteomes" id="UP000050164">
    <property type="component" value="Unassembled WGS sequence"/>
</dbReference>
<organism evidence="4 13">
    <name type="scientific">Mycobacterium tuberculosis</name>
    <dbReference type="NCBI Taxonomy" id="1773"/>
    <lineage>
        <taxon>Bacteria</taxon>
        <taxon>Bacillati</taxon>
        <taxon>Actinomycetota</taxon>
        <taxon>Actinomycetes</taxon>
        <taxon>Mycobacteriales</taxon>
        <taxon>Mycobacteriaceae</taxon>
        <taxon>Mycobacterium</taxon>
        <taxon>Mycobacterium tuberculosis complex</taxon>
    </lineage>
</organism>
<dbReference type="Proteomes" id="UP000039021">
    <property type="component" value="Unassembled WGS sequence"/>
</dbReference>
<name>A0A655ARW3_MYCTX</name>
<evidence type="ECO:0000313" key="12">
    <source>
        <dbReference type="Proteomes" id="UP000046947"/>
    </source>
</evidence>
<evidence type="ECO:0000313" key="9">
    <source>
        <dbReference type="Proteomes" id="UP000039217"/>
    </source>
</evidence>
<gene>
    <name evidence="2" type="ORF">ERS007657_02275</name>
    <name evidence="5" type="ORF">ERS007661_01345</name>
    <name evidence="1" type="ORF">ERS007688_03201</name>
    <name evidence="6" type="ORF">ERS007720_01856</name>
    <name evidence="7" type="ORF">ERS007739_02437</name>
    <name evidence="4" type="ORF">ERS027646_04301</name>
    <name evidence="3" type="ORF">ERS027659_02287</name>
</gene>
<dbReference type="EMBL" id="CQQC01000364">
    <property type="protein sequence ID" value="CNU90510.1"/>
    <property type="molecule type" value="Genomic_DNA"/>
</dbReference>
<dbReference type="EMBL" id="CNFT01000524">
    <property type="protein sequence ID" value="CKR84933.1"/>
    <property type="molecule type" value="Genomic_DNA"/>
</dbReference>
<protein>
    <submittedName>
        <fullName evidence="4">Uncharacterized protein</fullName>
    </submittedName>
</protein>
<dbReference type="EMBL" id="CSAJ01000205">
    <property type="protein sequence ID" value="COW15559.1"/>
    <property type="molecule type" value="Genomic_DNA"/>
</dbReference>
<dbReference type="Proteomes" id="UP000039217">
    <property type="component" value="Unassembled WGS sequence"/>
</dbReference>
<dbReference type="Proteomes" id="UP000046947">
    <property type="component" value="Unassembled WGS sequence"/>
</dbReference>
<reference evidence="8 9" key="1">
    <citation type="submission" date="2015-03" db="EMBL/GenBank/DDBJ databases">
        <authorList>
            <consortium name="Pathogen Informatics"/>
        </authorList>
    </citation>
    <scope>NUCLEOTIDE SEQUENCE [LARGE SCALE GENOMIC DNA]</scope>
    <source>
        <strain evidence="4 13">Bir 172</strain>
        <strain evidence="3 14">Bir 185</strain>
        <strain evidence="2 11">C09601061</strain>
        <strain evidence="5 9">D00501624</strain>
        <strain evidence="1 12">H09601792</strain>
        <strain evidence="6 10">M09401471</strain>
        <strain evidence="8">N09902308</strain>
    </source>
</reference>
<evidence type="ECO:0000313" key="5">
    <source>
        <dbReference type="EMBL" id="CNU90510.1"/>
    </source>
</evidence>
<dbReference type="EMBL" id="CNGE01001266">
    <property type="protein sequence ID" value="CKT93955.1"/>
    <property type="molecule type" value="Genomic_DNA"/>
</dbReference>
<evidence type="ECO:0000313" key="1">
    <source>
        <dbReference type="EMBL" id="CFE64578.1"/>
    </source>
</evidence>
<evidence type="ECO:0000313" key="14">
    <source>
        <dbReference type="Proteomes" id="UP000050164"/>
    </source>
</evidence>
<dbReference type="Proteomes" id="UP000046680">
    <property type="component" value="Unassembled WGS sequence"/>
</dbReference>
<evidence type="ECO:0000313" key="13">
    <source>
        <dbReference type="Proteomes" id="UP000048948"/>
    </source>
</evidence>
<dbReference type="AlphaFoldDB" id="A0A655ARW3"/>
<dbReference type="EMBL" id="CFOH01000653">
    <property type="protein sequence ID" value="CFE64578.1"/>
    <property type="molecule type" value="Genomic_DNA"/>
</dbReference>